<dbReference type="GO" id="GO:0005739">
    <property type="term" value="C:mitochondrion"/>
    <property type="evidence" value="ECO:0007669"/>
    <property type="project" value="TreeGrafter"/>
</dbReference>
<dbReference type="EMBL" id="JAPFFJ010000017">
    <property type="protein sequence ID" value="KAJ6404772.1"/>
    <property type="molecule type" value="Genomic_DNA"/>
</dbReference>
<protein>
    <submittedName>
        <fullName evidence="1">Uncharacterized protein</fullName>
    </submittedName>
</protein>
<evidence type="ECO:0000313" key="1">
    <source>
        <dbReference type="EMBL" id="KAJ6404772.1"/>
    </source>
</evidence>
<comment type="caution">
    <text evidence="1">The sequence shown here is derived from an EMBL/GenBank/DDBJ whole genome shotgun (WGS) entry which is preliminary data.</text>
</comment>
<organism evidence="1 2">
    <name type="scientific">Salix udensis</name>
    <dbReference type="NCBI Taxonomy" id="889485"/>
    <lineage>
        <taxon>Eukaryota</taxon>
        <taxon>Viridiplantae</taxon>
        <taxon>Streptophyta</taxon>
        <taxon>Embryophyta</taxon>
        <taxon>Tracheophyta</taxon>
        <taxon>Spermatophyta</taxon>
        <taxon>Magnoliopsida</taxon>
        <taxon>eudicotyledons</taxon>
        <taxon>Gunneridae</taxon>
        <taxon>Pentapetalae</taxon>
        <taxon>rosids</taxon>
        <taxon>fabids</taxon>
        <taxon>Malpighiales</taxon>
        <taxon>Salicaceae</taxon>
        <taxon>Saliceae</taxon>
        <taxon>Salix</taxon>
    </lineage>
</organism>
<sequence>MDCWTGVLKVPLAPSSTSYCRVAVSLCLSAASKTLSVPSANAIFFNGDRVEGTENPVIERLSDLRKNSSNFDFIPSVNRYGEPKSYNPVGFPASNSTVSVLLNCLKEAKKVISRREQESSADSVSFNQPENIHPWIQQGRHRAQPAKSLLNSISEIHYVDVGLNSAGAYTTNHDVIERISQRLMQGAPGIRFVLHGTPRQWCDSSRVLIREEKDRLAHLLESESRRSGGKLQVTP</sequence>
<accession>A0AAD6NTC6</accession>
<reference evidence="1 2" key="1">
    <citation type="journal article" date="2023" name="Int. J. Mol. Sci.">
        <title>De Novo Assembly and Annotation of 11 Diverse Shrub Willow (Salix) Genomes Reveals Novel Gene Organization in Sex-Linked Regions.</title>
        <authorList>
            <person name="Hyden B."/>
            <person name="Feng K."/>
            <person name="Yates T.B."/>
            <person name="Jawdy S."/>
            <person name="Cereghino C."/>
            <person name="Smart L.B."/>
            <person name="Muchero W."/>
        </authorList>
    </citation>
    <scope>NUCLEOTIDE SEQUENCE [LARGE SCALE GENOMIC DNA]</scope>
    <source>
        <tissue evidence="1">Shoot tip</tissue>
    </source>
</reference>
<proteinExistence type="predicted"/>
<gene>
    <name evidence="1" type="ORF">OIU84_012861</name>
</gene>
<dbReference type="InterPro" id="IPR018881">
    <property type="entry name" value="C2orf69_mit"/>
</dbReference>
<keyword evidence="2" id="KW-1185">Reference proteome</keyword>
<dbReference type="PANTHER" id="PTHR31296">
    <property type="entry name" value="UPF0565 PROTEIN C2ORF69"/>
    <property type="match status" value="1"/>
</dbReference>
<dbReference type="AlphaFoldDB" id="A0AAD6NTC6"/>
<dbReference type="PANTHER" id="PTHR31296:SF1">
    <property type="entry name" value="MITOCHONDRIAL PROTEIN C2ORF69"/>
    <property type="match status" value="1"/>
</dbReference>
<evidence type="ECO:0000313" key="2">
    <source>
        <dbReference type="Proteomes" id="UP001162972"/>
    </source>
</evidence>
<name>A0AAD6NTC6_9ROSI</name>
<dbReference type="Proteomes" id="UP001162972">
    <property type="component" value="Chromosome 2"/>
</dbReference>